<keyword evidence="6 11" id="KW-0732">Signal</keyword>
<evidence type="ECO:0000256" key="3">
    <source>
        <dbReference type="ARBA" id="ARBA00022676"/>
    </source>
</evidence>
<feature type="chain" id="PRO_5041779761" description="UDP-glucuronosyltransferase" evidence="11">
    <location>
        <begin position="21"/>
        <end position="479"/>
    </location>
</feature>
<reference evidence="13" key="1">
    <citation type="submission" date="2024-02" db="UniProtKB">
        <authorList>
            <consortium name="WormBaseParasite"/>
        </authorList>
    </citation>
    <scope>IDENTIFICATION</scope>
</reference>
<evidence type="ECO:0000256" key="11">
    <source>
        <dbReference type="RuleBase" id="RU362059"/>
    </source>
</evidence>
<protein>
    <recommendedName>
        <fullName evidence="11">UDP-glucuronosyltransferase</fullName>
        <ecNumber evidence="11">2.4.1.17</ecNumber>
    </recommendedName>
</protein>
<dbReference type="InterPro" id="IPR002213">
    <property type="entry name" value="UDP_glucos_trans"/>
</dbReference>
<evidence type="ECO:0000313" key="12">
    <source>
        <dbReference type="Proteomes" id="UP000887575"/>
    </source>
</evidence>
<evidence type="ECO:0000256" key="6">
    <source>
        <dbReference type="ARBA" id="ARBA00022729"/>
    </source>
</evidence>
<evidence type="ECO:0000256" key="5">
    <source>
        <dbReference type="ARBA" id="ARBA00022692"/>
    </source>
</evidence>
<dbReference type="Proteomes" id="UP000887575">
    <property type="component" value="Unassembled WGS sequence"/>
</dbReference>
<feature type="signal peptide" evidence="11">
    <location>
        <begin position="1"/>
        <end position="20"/>
    </location>
</feature>
<dbReference type="SUPFAM" id="SSF53756">
    <property type="entry name" value="UDP-Glycosyltransferase/glycogen phosphorylase"/>
    <property type="match status" value="1"/>
</dbReference>
<dbReference type="InterPro" id="IPR035595">
    <property type="entry name" value="UDP_glycos_trans_CS"/>
</dbReference>
<dbReference type="PANTHER" id="PTHR48043">
    <property type="entry name" value="EG:EG0003.4 PROTEIN-RELATED"/>
    <property type="match status" value="1"/>
</dbReference>
<name>A0AAF3EH70_9BILA</name>
<accession>A0AAF3EH70</accession>
<dbReference type="FunFam" id="3.40.50.2000:FF:000038">
    <property type="entry name" value="UDP-GlucuronosylTransferase"/>
    <property type="match status" value="1"/>
</dbReference>
<proteinExistence type="inferred from homology"/>
<keyword evidence="7 11" id="KW-1133">Transmembrane helix</keyword>
<keyword evidence="4 10" id="KW-0808">Transferase</keyword>
<evidence type="ECO:0000256" key="1">
    <source>
        <dbReference type="ARBA" id="ARBA00004167"/>
    </source>
</evidence>
<evidence type="ECO:0000256" key="7">
    <source>
        <dbReference type="ARBA" id="ARBA00022989"/>
    </source>
</evidence>
<keyword evidence="12" id="KW-1185">Reference proteome</keyword>
<keyword evidence="8 11" id="KW-0472">Membrane</keyword>
<dbReference type="Gene3D" id="3.40.50.2000">
    <property type="entry name" value="Glycogen Phosphorylase B"/>
    <property type="match status" value="1"/>
</dbReference>
<organism evidence="12 13">
    <name type="scientific">Mesorhabditis belari</name>
    <dbReference type="NCBI Taxonomy" id="2138241"/>
    <lineage>
        <taxon>Eukaryota</taxon>
        <taxon>Metazoa</taxon>
        <taxon>Ecdysozoa</taxon>
        <taxon>Nematoda</taxon>
        <taxon>Chromadorea</taxon>
        <taxon>Rhabditida</taxon>
        <taxon>Rhabditina</taxon>
        <taxon>Rhabditomorpha</taxon>
        <taxon>Rhabditoidea</taxon>
        <taxon>Rhabditidae</taxon>
        <taxon>Mesorhabditinae</taxon>
        <taxon>Mesorhabditis</taxon>
    </lineage>
</organism>
<evidence type="ECO:0000256" key="4">
    <source>
        <dbReference type="ARBA" id="ARBA00022679"/>
    </source>
</evidence>
<dbReference type="GO" id="GO:0016020">
    <property type="term" value="C:membrane"/>
    <property type="evidence" value="ECO:0007669"/>
    <property type="project" value="UniProtKB-SubCell"/>
</dbReference>
<comment type="catalytic activity">
    <reaction evidence="9 11">
        <text>glucuronate acceptor + UDP-alpha-D-glucuronate = acceptor beta-D-glucuronoside + UDP + H(+)</text>
        <dbReference type="Rhea" id="RHEA:21032"/>
        <dbReference type="ChEBI" id="CHEBI:15378"/>
        <dbReference type="ChEBI" id="CHEBI:58052"/>
        <dbReference type="ChEBI" id="CHEBI:58223"/>
        <dbReference type="ChEBI" id="CHEBI:132367"/>
        <dbReference type="ChEBI" id="CHEBI:132368"/>
        <dbReference type="EC" id="2.4.1.17"/>
    </reaction>
</comment>
<sequence>MGKFNLIICLFLSIFSFSHAYKTVLQPITNKDTGEVTGVKKAKLITVDQDPEISVDFPAIWNEFRNPWVKEPEFPKLLGTSVHYASQCNFTMNHKELMDQLSGEKFDVGITEMYDHCGIVLLNRIGAKSHVLATSTISMESINQFIGIPNLYSYVPVSVAKASDQMGLKMKIGSIVSMLGLRYYYYRFRLEMDKVIDHHFGVGSSSTSEMIGNADMVLTNSHPYLDFAHPTLEKIVDIGSISVDEPKALDERWLKITSVRSKTILLSFGSVAYSTLMPKEWRDSIVQALKAFPDVTFIWKYEKPEDNFAVSAPNVKLIDWAPQLDLLFAGKIDLFITHGGLGSVYETALAGVPAIFIPLFADQFRNAMMCERKGFGEILPKEKLGEPQFIIDLIKKMLESESYKENAEKTGRRMKSRPLSPREQLVKHIEFAAREGKLGFLDPAGRQMSFIQYYCLDVLGILITFLLICSLFKGKMKND</sequence>
<evidence type="ECO:0000256" key="9">
    <source>
        <dbReference type="ARBA" id="ARBA00047475"/>
    </source>
</evidence>
<evidence type="ECO:0000256" key="2">
    <source>
        <dbReference type="ARBA" id="ARBA00009995"/>
    </source>
</evidence>
<evidence type="ECO:0000313" key="13">
    <source>
        <dbReference type="WBParaSite" id="MBELARI_LOCUS13332"/>
    </source>
</evidence>
<dbReference type="AlphaFoldDB" id="A0AAF3EH70"/>
<dbReference type="InterPro" id="IPR050271">
    <property type="entry name" value="UDP-glycosyltransferase"/>
</dbReference>
<evidence type="ECO:0000256" key="10">
    <source>
        <dbReference type="RuleBase" id="RU003718"/>
    </source>
</evidence>
<dbReference type="PROSITE" id="PS00375">
    <property type="entry name" value="UDPGT"/>
    <property type="match status" value="1"/>
</dbReference>
<dbReference type="CDD" id="cd03784">
    <property type="entry name" value="GT1_Gtf-like"/>
    <property type="match status" value="1"/>
</dbReference>
<dbReference type="GO" id="GO:0015020">
    <property type="term" value="F:glucuronosyltransferase activity"/>
    <property type="evidence" value="ECO:0007669"/>
    <property type="project" value="UniProtKB-EC"/>
</dbReference>
<dbReference type="WBParaSite" id="MBELARI_LOCUS13332">
    <property type="protein sequence ID" value="MBELARI_LOCUS13332"/>
    <property type="gene ID" value="MBELARI_LOCUS13332"/>
</dbReference>
<comment type="similarity">
    <text evidence="2 10">Belongs to the UDP-glycosyltransferase family.</text>
</comment>
<feature type="transmembrane region" description="Helical" evidence="11">
    <location>
        <begin position="451"/>
        <end position="472"/>
    </location>
</feature>
<evidence type="ECO:0000256" key="8">
    <source>
        <dbReference type="ARBA" id="ARBA00023136"/>
    </source>
</evidence>
<keyword evidence="3 10" id="KW-0328">Glycosyltransferase</keyword>
<dbReference type="Pfam" id="PF00201">
    <property type="entry name" value="UDPGT"/>
    <property type="match status" value="1"/>
</dbReference>
<dbReference type="EC" id="2.4.1.17" evidence="11"/>
<keyword evidence="5 11" id="KW-0812">Transmembrane</keyword>
<comment type="subcellular location">
    <subcellularLocation>
        <location evidence="1 11">Membrane</location>
        <topology evidence="1 11">Single-pass membrane protein</topology>
    </subcellularLocation>
</comment>
<dbReference type="PANTHER" id="PTHR48043:SF23">
    <property type="entry name" value="UDP-GLUCURONOSYLTRANSFERASE"/>
    <property type="match status" value="1"/>
</dbReference>